<dbReference type="InterPro" id="IPR004501">
    <property type="entry name" value="PTS_EIIC_3"/>
</dbReference>
<evidence type="ECO:0000256" key="10">
    <source>
        <dbReference type="ARBA" id="ARBA00022692"/>
    </source>
</evidence>
<evidence type="ECO:0000256" key="17">
    <source>
        <dbReference type="SAM" id="Phobius"/>
    </source>
</evidence>
<feature type="domain" description="PTS EIIC type-3" evidence="19">
    <location>
        <begin position="7"/>
        <end position="408"/>
    </location>
</feature>
<evidence type="ECO:0000256" key="13">
    <source>
        <dbReference type="ARBA" id="ARBA00023136"/>
    </source>
</evidence>
<dbReference type="Pfam" id="PF02378">
    <property type="entry name" value="PTS_EIIC"/>
    <property type="match status" value="1"/>
</dbReference>
<evidence type="ECO:0000256" key="4">
    <source>
        <dbReference type="ARBA" id="ARBA00022448"/>
    </source>
</evidence>
<comment type="caution">
    <text evidence="20">The sequence shown here is derived from an EMBL/GenBank/DDBJ whole genome shotgun (WGS) entry which is preliminary data.</text>
</comment>
<keyword evidence="5" id="KW-1003">Cell membrane</keyword>
<comment type="subcellular location">
    <subcellularLocation>
        <location evidence="1">Cell membrane</location>
        <topology evidence="1">Multi-pass membrane protein</topology>
    </subcellularLocation>
</comment>
<keyword evidence="21" id="KW-1185">Reference proteome</keyword>
<keyword evidence="10 17" id="KW-0812">Transmembrane</keyword>
<evidence type="ECO:0000256" key="2">
    <source>
        <dbReference type="ARBA" id="ARBA00012802"/>
    </source>
</evidence>
<evidence type="ECO:0000256" key="8">
    <source>
        <dbReference type="ARBA" id="ARBA00022679"/>
    </source>
</evidence>
<dbReference type="EMBL" id="JBHTNH010000025">
    <property type="protein sequence ID" value="MFD1362371.1"/>
    <property type="molecule type" value="Genomic_DNA"/>
</dbReference>
<feature type="transmembrane region" description="Helical" evidence="17">
    <location>
        <begin position="338"/>
        <end position="358"/>
    </location>
</feature>
<dbReference type="PANTHER" id="PTHR33989:SF8">
    <property type="entry name" value="PERMEASE IIC COMPONENT"/>
    <property type="match status" value="1"/>
</dbReference>
<evidence type="ECO:0000259" key="18">
    <source>
        <dbReference type="PROSITE" id="PS51100"/>
    </source>
</evidence>
<evidence type="ECO:0000256" key="3">
    <source>
        <dbReference type="ARBA" id="ARBA00020834"/>
    </source>
</evidence>
<feature type="transmembrane region" description="Helical" evidence="17">
    <location>
        <begin position="30"/>
        <end position="50"/>
    </location>
</feature>
<dbReference type="InterPro" id="IPR051088">
    <property type="entry name" value="PTS_Sugar-EIIC/EIIB"/>
</dbReference>
<keyword evidence="13 17" id="KW-0472">Membrane</keyword>
<dbReference type="InterPro" id="IPR036095">
    <property type="entry name" value="PTS_EIIB-like_sf"/>
</dbReference>
<keyword evidence="4" id="KW-0813">Transport</keyword>
<feature type="transmembrane region" description="Helical" evidence="17">
    <location>
        <begin position="278"/>
        <end position="303"/>
    </location>
</feature>
<feature type="modified residue" description="Phosphocysteine; by EIIA" evidence="16">
    <location>
        <position position="456"/>
    </location>
</feature>
<comment type="catalytic activity">
    <reaction evidence="15">
        <text>lactose(out) + N(pros)-phospho-L-histidyl-[protein] = lactose 6-phosphate(in) + L-histidyl-[protein]</text>
        <dbReference type="Rhea" id="RHEA:42400"/>
        <dbReference type="Rhea" id="RHEA-COMP:9745"/>
        <dbReference type="Rhea" id="RHEA-COMP:9746"/>
        <dbReference type="ChEBI" id="CHEBI:17716"/>
        <dbReference type="ChEBI" id="CHEBI:29979"/>
        <dbReference type="ChEBI" id="CHEBI:64837"/>
        <dbReference type="ChEBI" id="CHEBI:79080"/>
        <dbReference type="EC" id="2.7.1.207"/>
    </reaction>
</comment>
<evidence type="ECO:0000256" key="9">
    <source>
        <dbReference type="ARBA" id="ARBA00022683"/>
    </source>
</evidence>
<feature type="transmembrane region" description="Helical" evidence="17">
    <location>
        <begin position="219"/>
        <end position="238"/>
    </location>
</feature>
<dbReference type="InterPro" id="IPR013012">
    <property type="entry name" value="PTS_EIIB_3"/>
</dbReference>
<protein>
    <recommendedName>
        <fullName evidence="3">PTS system lactose-specific EIICB component</fullName>
        <ecNumber evidence="2">2.7.1.207</ecNumber>
    </recommendedName>
    <alternativeName>
        <fullName evidence="14">EIICB-Lac</fullName>
    </alternativeName>
</protein>
<keyword evidence="7" id="KW-0762">Sugar transport</keyword>
<dbReference type="InterPro" id="IPR003501">
    <property type="entry name" value="PTS_EIIB_2/3"/>
</dbReference>
<dbReference type="InterPro" id="IPR003352">
    <property type="entry name" value="PTS_EIIC"/>
</dbReference>
<evidence type="ECO:0000256" key="11">
    <source>
        <dbReference type="ARBA" id="ARBA00022777"/>
    </source>
</evidence>
<dbReference type="PANTHER" id="PTHR33989">
    <property type="match status" value="1"/>
</dbReference>
<feature type="transmembrane region" description="Helical" evidence="17">
    <location>
        <begin position="245"/>
        <end position="266"/>
    </location>
</feature>
<dbReference type="PROSITE" id="PS51100">
    <property type="entry name" value="PTS_EIIB_TYPE_3"/>
    <property type="match status" value="1"/>
</dbReference>
<dbReference type="EC" id="2.7.1.207" evidence="2"/>
<evidence type="ECO:0000256" key="1">
    <source>
        <dbReference type="ARBA" id="ARBA00004651"/>
    </source>
</evidence>
<keyword evidence="11" id="KW-0418">Kinase</keyword>
<gene>
    <name evidence="20" type="ORF">ACFQ4A_11960</name>
</gene>
<organism evidence="20 21">
    <name type="scientific">Lentibacillus salinarum</name>
    <dbReference type="NCBI Taxonomy" id="446820"/>
    <lineage>
        <taxon>Bacteria</taxon>
        <taxon>Bacillati</taxon>
        <taxon>Bacillota</taxon>
        <taxon>Bacilli</taxon>
        <taxon>Bacillales</taxon>
        <taxon>Bacillaceae</taxon>
        <taxon>Lentibacillus</taxon>
    </lineage>
</organism>
<dbReference type="NCBIfam" id="TIGR00410">
    <property type="entry name" value="lacE"/>
    <property type="match status" value="1"/>
</dbReference>
<keyword evidence="8" id="KW-0808">Transferase</keyword>
<evidence type="ECO:0000313" key="20">
    <source>
        <dbReference type="EMBL" id="MFD1362371.1"/>
    </source>
</evidence>
<evidence type="ECO:0000256" key="14">
    <source>
        <dbReference type="ARBA" id="ARBA00029639"/>
    </source>
</evidence>
<evidence type="ECO:0000256" key="5">
    <source>
        <dbReference type="ARBA" id="ARBA00022475"/>
    </source>
</evidence>
<reference evidence="21" key="1">
    <citation type="journal article" date="2019" name="Int. J. Syst. Evol. Microbiol.">
        <title>The Global Catalogue of Microorganisms (GCM) 10K type strain sequencing project: providing services to taxonomists for standard genome sequencing and annotation.</title>
        <authorList>
            <consortium name="The Broad Institute Genomics Platform"/>
            <consortium name="The Broad Institute Genome Sequencing Center for Infectious Disease"/>
            <person name="Wu L."/>
            <person name="Ma J."/>
        </authorList>
    </citation>
    <scope>NUCLEOTIDE SEQUENCE [LARGE SCALE GENOMIC DNA]</scope>
    <source>
        <strain evidence="21">CCUG 54822</strain>
    </source>
</reference>
<feature type="transmembrane region" description="Helical" evidence="17">
    <location>
        <begin position="132"/>
        <end position="155"/>
    </location>
</feature>
<dbReference type="Gene3D" id="3.40.50.2300">
    <property type="match status" value="1"/>
</dbReference>
<dbReference type="SUPFAM" id="SSF52794">
    <property type="entry name" value="PTS system IIB component-like"/>
    <property type="match status" value="1"/>
</dbReference>
<dbReference type="Pfam" id="PF02302">
    <property type="entry name" value="PTS_IIB"/>
    <property type="match status" value="1"/>
</dbReference>
<evidence type="ECO:0000256" key="16">
    <source>
        <dbReference type="PROSITE-ProRule" id="PRU00423"/>
    </source>
</evidence>
<feature type="domain" description="PTS EIIB type-3" evidence="18">
    <location>
        <begin position="449"/>
        <end position="552"/>
    </location>
</feature>
<keyword evidence="6" id="KW-0597">Phosphoprotein</keyword>
<feature type="transmembrane region" description="Helical" evidence="17">
    <location>
        <begin position="378"/>
        <end position="406"/>
    </location>
</feature>
<dbReference type="RefSeq" id="WP_382400849.1">
    <property type="nucleotide sequence ID" value="NZ_JBHTNH010000025.1"/>
</dbReference>
<keyword evidence="12 17" id="KW-1133">Transmembrane helix</keyword>
<evidence type="ECO:0000256" key="6">
    <source>
        <dbReference type="ARBA" id="ARBA00022553"/>
    </source>
</evidence>
<feature type="transmembrane region" description="Helical" evidence="17">
    <location>
        <begin position="102"/>
        <end position="120"/>
    </location>
</feature>
<evidence type="ECO:0000256" key="12">
    <source>
        <dbReference type="ARBA" id="ARBA00022989"/>
    </source>
</evidence>
<feature type="transmembrane region" description="Helical" evidence="17">
    <location>
        <begin position="70"/>
        <end position="90"/>
    </location>
</feature>
<feature type="transmembrane region" description="Helical" evidence="17">
    <location>
        <begin position="176"/>
        <end position="199"/>
    </location>
</feature>
<dbReference type="Proteomes" id="UP001597178">
    <property type="component" value="Unassembled WGS sequence"/>
</dbReference>
<name>A0ABW3ZVD8_9BACI</name>
<keyword evidence="9" id="KW-0598">Phosphotransferase system</keyword>
<evidence type="ECO:0000259" key="19">
    <source>
        <dbReference type="PROSITE" id="PS51105"/>
    </source>
</evidence>
<sequence length="559" mass="61878">MQFLIKQIEKMKPFFEKISRNSYLRAIRDGFISLIPVIIFSSIFMLIAYVPNIWGFHWSGDVESNLMKAYNYSMGILAVLMAMTISKSLTDTFNGKLPATRQINTTSVMIASISAFLLLSADQIDGGISSGYLGSTGLLTSFVIGFTVPNIYKMFIKNNITIKMPKEVPQNISQTFADMFPLAASVLFFWLFDMIFRVLANTSFSAWIIEFFQPLFTAADGYIGLTIIFGAIAFFWFLGIHGPSIVEPAVAAIYIANVEANLFMYQNGEHASNILSQGAQYFVVTFGGTGATLMITYMIAFMAKSKQLKAIGKASAVPVTFGVNEPALFGIPIVLNPVFFIPFIFAPILNIWIFKFFVDSLGMNSFLYNLPWTTPGPLGIVLGTGIAPLSFLLVIVLMVVDFLIYYPFMKVYDKELIEKEKLEEDIEGNVEEVNEEEPETLANTKLDKPTNVLVLCAGGATSSMLANAIDEGAKERELEIETFAMAYGQHKNDIDNYDLIILAPQISSMLGELEEDTGQRGVKSVSTNGKEYVDLSKDPAAAVNFALKNINQSEDKIHT</sequence>
<proteinExistence type="predicted"/>
<evidence type="ECO:0000256" key="7">
    <source>
        <dbReference type="ARBA" id="ARBA00022597"/>
    </source>
</evidence>
<accession>A0ABW3ZVD8</accession>
<dbReference type="PROSITE" id="PS51105">
    <property type="entry name" value="PTS_EIIC_TYPE_3"/>
    <property type="match status" value="1"/>
</dbReference>
<evidence type="ECO:0000313" key="21">
    <source>
        <dbReference type="Proteomes" id="UP001597178"/>
    </source>
</evidence>
<evidence type="ECO:0000256" key="15">
    <source>
        <dbReference type="ARBA" id="ARBA00048444"/>
    </source>
</evidence>